<protein>
    <submittedName>
        <fullName evidence="3">von Willebrand factor type A domain containing protein</fullName>
    </submittedName>
</protein>
<evidence type="ECO:0000313" key="4">
    <source>
        <dbReference type="Proteomes" id="UP000203826"/>
    </source>
</evidence>
<sequence length="243" mass="26935">MAKNIQEIVGILDRSGSMSGKEADTVGGINSMINELKDNSTENDDIRVSLKLFDHEEHILWRSKSLNEVNLLDIKEFIPRGQTALLDALGHSLNYFMQKRLMDPNAYNSCLIYIATDGYENASKYYTKPHLKKMIKNAKDKYNIDVIYLAANQDAILEASTMGIDHNQAINYNETSATTEAVYRAVGRVASSQRSNPISGVGFTAPERQASQPPDFDATSSAPPPIRRVPNVETSRYNSSGAN</sequence>
<accession>A0A0N9Q9B9</accession>
<dbReference type="InterPro" id="IPR036465">
    <property type="entry name" value="vWFA_dom_sf"/>
</dbReference>
<dbReference type="Pfam" id="PF00092">
    <property type="entry name" value="VWA"/>
    <property type="match status" value="1"/>
</dbReference>
<name>A0A0N9Q9B9_9VIRU</name>
<feature type="compositionally biased region" description="Polar residues" evidence="1">
    <location>
        <begin position="232"/>
        <end position="243"/>
    </location>
</feature>
<feature type="domain" description="VWFA" evidence="2">
    <location>
        <begin position="7"/>
        <end position="186"/>
    </location>
</feature>
<dbReference type="OrthoDB" id="10039at10239"/>
<dbReference type="PROSITE" id="PS50234">
    <property type="entry name" value="VWFA"/>
    <property type="match status" value="1"/>
</dbReference>
<proteinExistence type="predicted"/>
<evidence type="ECO:0000259" key="2">
    <source>
        <dbReference type="PROSITE" id="PS50234"/>
    </source>
</evidence>
<dbReference type="CDD" id="cd00198">
    <property type="entry name" value="vWFA"/>
    <property type="match status" value="1"/>
</dbReference>
<dbReference type="Gene3D" id="3.40.50.410">
    <property type="entry name" value="von Willebrand factor, type A domain"/>
    <property type="match status" value="1"/>
</dbReference>
<evidence type="ECO:0000256" key="1">
    <source>
        <dbReference type="SAM" id="MobiDB-lite"/>
    </source>
</evidence>
<dbReference type="Proteomes" id="UP000203826">
    <property type="component" value="Segment"/>
</dbReference>
<keyword evidence="4" id="KW-1185">Reference proteome</keyword>
<feature type="region of interest" description="Disordered" evidence="1">
    <location>
        <begin position="194"/>
        <end position="243"/>
    </location>
</feature>
<evidence type="ECO:0000313" key="3">
    <source>
        <dbReference type="EMBL" id="ALH23080.1"/>
    </source>
</evidence>
<dbReference type="InterPro" id="IPR002035">
    <property type="entry name" value="VWF_A"/>
</dbReference>
<dbReference type="EMBL" id="KT820662">
    <property type="protein sequence ID" value="ALH23080.1"/>
    <property type="molecule type" value="Genomic_DNA"/>
</dbReference>
<dbReference type="SUPFAM" id="SSF53300">
    <property type="entry name" value="vWA-like"/>
    <property type="match status" value="1"/>
</dbReference>
<dbReference type="KEGG" id="vg:26049041"/>
<organism evidence="3 4">
    <name type="scientific">Chrysochromulina ericina virus CeV-01B</name>
    <dbReference type="NCBI Taxonomy" id="3070830"/>
    <lineage>
        <taxon>Viruses</taxon>
        <taxon>Varidnaviria</taxon>
        <taxon>Bamfordvirae</taxon>
        <taxon>Nucleocytoviricota</taxon>
        <taxon>Megaviricetes</taxon>
        <taxon>Imitervirales</taxon>
        <taxon>Mesomimiviridae</taxon>
        <taxon>Tethysvirus</taxon>
        <taxon>Tethysvirus raunefjordenense</taxon>
    </lineage>
</organism>
<gene>
    <name evidence="3" type="ORF">ceV_174</name>
</gene>
<reference evidence="3 4" key="1">
    <citation type="journal article" date="2015" name="Genome Announc.">
        <title>The 474-Kilobase-Pair Complete Genome Sequence of CeV-01B, a Virus Infecting Haptolina (Chrysochromulina) ericina (Prymnesiophyceae).</title>
        <authorList>
            <person name="Gallot-Lavallee L."/>
            <person name="Pagarete A."/>
            <person name="Legendre M."/>
            <person name="Santini S."/>
            <person name="Sandaa R.A."/>
            <person name="Himmelbauer H."/>
            <person name="Ogata H."/>
            <person name="Bratbak G."/>
            <person name="Claverie J.M."/>
        </authorList>
    </citation>
    <scope>NUCLEOTIDE SEQUENCE [LARGE SCALE GENOMIC DNA]</scope>
    <source>
        <strain evidence="3">CeV-01B</strain>
    </source>
</reference>